<dbReference type="GO" id="GO:0005524">
    <property type="term" value="F:ATP binding"/>
    <property type="evidence" value="ECO:0007669"/>
    <property type="project" value="UniProtKB-UniRule"/>
</dbReference>
<dbReference type="PANTHER" id="PTHR45707">
    <property type="entry name" value="C2 CALCIUM/LIPID-BINDING PLANT PHOSPHORIBOSYLTRANSFERASE FAMILY PROTEIN"/>
    <property type="match status" value="1"/>
</dbReference>
<evidence type="ECO:0000256" key="6">
    <source>
        <dbReference type="RuleBase" id="RU000304"/>
    </source>
</evidence>
<comment type="caution">
    <text evidence="8">The sequence shown here is derived from an EMBL/GenBank/DDBJ whole genome shotgun (WGS) entry which is preliminary data.</text>
</comment>
<keyword evidence="1" id="KW-0808">Transferase</keyword>
<dbReference type="PROSITE" id="PS50011">
    <property type="entry name" value="PROTEIN_KINASE_DOM"/>
    <property type="match status" value="1"/>
</dbReference>
<proteinExistence type="inferred from homology"/>
<evidence type="ECO:0000256" key="5">
    <source>
        <dbReference type="PROSITE-ProRule" id="PRU10141"/>
    </source>
</evidence>
<keyword evidence="3" id="KW-0418">Kinase</keyword>
<name>A0A5J9SD67_9POAL</name>
<feature type="binding site" evidence="5">
    <location>
        <position position="66"/>
    </location>
    <ligand>
        <name>ATP</name>
        <dbReference type="ChEBI" id="CHEBI:30616"/>
    </ligand>
</feature>
<evidence type="ECO:0000256" key="3">
    <source>
        <dbReference type="ARBA" id="ARBA00022777"/>
    </source>
</evidence>
<keyword evidence="6" id="KW-0723">Serine/threonine-protein kinase</keyword>
<gene>
    <name evidence="8" type="ORF">EJB05_57750</name>
</gene>
<evidence type="ECO:0000313" key="8">
    <source>
        <dbReference type="EMBL" id="TVT97019.1"/>
    </source>
</evidence>
<dbReference type="Gene3D" id="1.10.510.10">
    <property type="entry name" value="Transferase(Phosphotransferase) domain 1"/>
    <property type="match status" value="1"/>
</dbReference>
<keyword evidence="9" id="KW-1185">Reference proteome</keyword>
<dbReference type="InterPro" id="IPR011009">
    <property type="entry name" value="Kinase-like_dom_sf"/>
</dbReference>
<dbReference type="FunFam" id="1.10.510.10:FF:000870">
    <property type="entry name" value="OSJNBa0016N04.16-like protein"/>
    <property type="match status" value="1"/>
</dbReference>
<dbReference type="GO" id="GO:0004674">
    <property type="term" value="F:protein serine/threonine kinase activity"/>
    <property type="evidence" value="ECO:0007669"/>
    <property type="project" value="UniProtKB-KW"/>
</dbReference>
<organism evidence="8 9">
    <name type="scientific">Eragrostis curvula</name>
    <name type="common">weeping love grass</name>
    <dbReference type="NCBI Taxonomy" id="38414"/>
    <lineage>
        <taxon>Eukaryota</taxon>
        <taxon>Viridiplantae</taxon>
        <taxon>Streptophyta</taxon>
        <taxon>Embryophyta</taxon>
        <taxon>Tracheophyta</taxon>
        <taxon>Spermatophyta</taxon>
        <taxon>Magnoliopsida</taxon>
        <taxon>Liliopsida</taxon>
        <taxon>Poales</taxon>
        <taxon>Poaceae</taxon>
        <taxon>PACMAD clade</taxon>
        <taxon>Chloridoideae</taxon>
        <taxon>Eragrostideae</taxon>
        <taxon>Eragrostidinae</taxon>
        <taxon>Eragrostis</taxon>
    </lineage>
</organism>
<evidence type="ECO:0000256" key="1">
    <source>
        <dbReference type="ARBA" id="ARBA00022679"/>
    </source>
</evidence>
<dbReference type="SMART" id="SM00220">
    <property type="entry name" value="S_TKc"/>
    <property type="match status" value="1"/>
</dbReference>
<keyword evidence="2 5" id="KW-0547">Nucleotide-binding</keyword>
<feature type="non-terminal residue" evidence="8">
    <location>
        <position position="1"/>
    </location>
</feature>
<dbReference type="Gene3D" id="3.30.200.20">
    <property type="entry name" value="Phosphorylase Kinase, domain 1"/>
    <property type="match status" value="1"/>
</dbReference>
<keyword evidence="4 5" id="KW-0067">ATP-binding</keyword>
<dbReference type="Gramene" id="TVT97019">
    <property type="protein sequence ID" value="TVT97019"/>
    <property type="gene ID" value="EJB05_57750"/>
</dbReference>
<dbReference type="PANTHER" id="PTHR45707:SF69">
    <property type="entry name" value="CALCIUM-DEPENDENT LIPID-BINDING (CALB DOMAIN) PLANT PHOSPHORIBOSYLTRANSFERASE FAMILY PROTEIN"/>
    <property type="match status" value="1"/>
</dbReference>
<dbReference type="PROSITE" id="PS00108">
    <property type="entry name" value="PROTEIN_KINASE_ST"/>
    <property type="match status" value="1"/>
</dbReference>
<dbReference type="InterPro" id="IPR000719">
    <property type="entry name" value="Prot_kinase_dom"/>
</dbReference>
<protein>
    <recommendedName>
        <fullName evidence="7">Protein kinase domain-containing protein</fullName>
    </recommendedName>
</protein>
<feature type="domain" description="Protein kinase" evidence="7">
    <location>
        <begin position="37"/>
        <end position="329"/>
    </location>
</feature>
<evidence type="ECO:0000256" key="2">
    <source>
        <dbReference type="ARBA" id="ARBA00022741"/>
    </source>
</evidence>
<dbReference type="InterPro" id="IPR017441">
    <property type="entry name" value="Protein_kinase_ATP_BS"/>
</dbReference>
<dbReference type="InterPro" id="IPR008271">
    <property type="entry name" value="Ser/Thr_kinase_AS"/>
</dbReference>
<sequence>MEYEAGMPNVLEDMLGDENASSTDLPITLLQAITNNFSDDLRIGNGGFAVVYKGLLGNGRIVAVKKLSNSIDMDETKYIQEVICLMRVKHKNVVRFLGYCADTQGKMWEYGEMLVMADVRERLLCFEYLPKGSLEQYITSLVGTSSGLEWRKRYQIIKGICEGLHYLHGQRIVHLDLKPANILLDDDMVPKIADFGLSKCFDENQTKAITSTRVGSLGYLAPEFFCGLVSFKSDIYSLGVIIMELLVGQKGYTPVECVRIIYSICQNSIVILEFWRNTLNESSEEFLLEQIRVCAEIGIQCTDSDSTKRPTIQQIIQVLTETETMDGFMKNNTATAATTQVSRSLIVLALLFNTISFALCCV</sequence>
<dbReference type="SUPFAM" id="SSF56112">
    <property type="entry name" value="Protein kinase-like (PK-like)"/>
    <property type="match status" value="1"/>
</dbReference>
<accession>A0A5J9SD67</accession>
<dbReference type="Proteomes" id="UP000324897">
    <property type="component" value="Unassembled WGS sequence"/>
</dbReference>
<evidence type="ECO:0000259" key="7">
    <source>
        <dbReference type="PROSITE" id="PS50011"/>
    </source>
</evidence>
<dbReference type="EMBL" id="RWGY01001100">
    <property type="protein sequence ID" value="TVT97019.1"/>
    <property type="molecule type" value="Genomic_DNA"/>
</dbReference>
<dbReference type="Pfam" id="PF00069">
    <property type="entry name" value="Pkinase"/>
    <property type="match status" value="1"/>
</dbReference>
<evidence type="ECO:0000256" key="4">
    <source>
        <dbReference type="ARBA" id="ARBA00022840"/>
    </source>
</evidence>
<dbReference type="PROSITE" id="PS00107">
    <property type="entry name" value="PROTEIN_KINASE_ATP"/>
    <property type="match status" value="1"/>
</dbReference>
<dbReference type="OrthoDB" id="679259at2759"/>
<evidence type="ECO:0000313" key="9">
    <source>
        <dbReference type="Proteomes" id="UP000324897"/>
    </source>
</evidence>
<dbReference type="FunFam" id="3.30.200.20:FF:000465">
    <property type="entry name" value="Cysteine-rich receptor-like protein kinase 6"/>
    <property type="match status" value="1"/>
</dbReference>
<dbReference type="AlphaFoldDB" id="A0A5J9SD67"/>
<reference evidence="8 9" key="1">
    <citation type="journal article" date="2019" name="Sci. Rep.">
        <title>A high-quality genome of Eragrostis curvula grass provides insights into Poaceae evolution and supports new strategies to enhance forage quality.</title>
        <authorList>
            <person name="Carballo J."/>
            <person name="Santos B.A.C.M."/>
            <person name="Zappacosta D."/>
            <person name="Garbus I."/>
            <person name="Selva J.P."/>
            <person name="Gallo C.A."/>
            <person name="Diaz A."/>
            <person name="Albertini E."/>
            <person name="Caccamo M."/>
            <person name="Echenique V."/>
        </authorList>
    </citation>
    <scope>NUCLEOTIDE SEQUENCE [LARGE SCALE GENOMIC DNA]</scope>
    <source>
        <strain evidence="9">cv. Victoria</strain>
        <tissue evidence="8">Leaf</tissue>
    </source>
</reference>
<comment type="similarity">
    <text evidence="6">Belongs to the protein kinase superfamily.</text>
</comment>